<keyword evidence="2" id="KW-1185">Reference proteome</keyword>
<proteinExistence type="predicted"/>
<sequence length="87" mass="10273">MVTKGYDHINKWFMWMQHLLDYENVKTVAIGGSMSYSRFIGGIVAYFKTLMETIKELNVTDYNIAPREFLVEYNIYGKRIAKRNIIL</sequence>
<dbReference type="AlphaFoldDB" id="A0A8H3ZZA0"/>
<dbReference type="Proteomes" id="UP000439903">
    <property type="component" value="Unassembled WGS sequence"/>
</dbReference>
<reference evidence="1 2" key="1">
    <citation type="journal article" date="2019" name="Environ. Microbiol.">
        <title>At the nexus of three kingdoms: the genome of the mycorrhizal fungus Gigaspora margarita provides insights into plant, endobacterial and fungal interactions.</title>
        <authorList>
            <person name="Venice F."/>
            <person name="Ghignone S."/>
            <person name="Salvioli di Fossalunga A."/>
            <person name="Amselem J."/>
            <person name="Novero M."/>
            <person name="Xianan X."/>
            <person name="Sedzielewska Toro K."/>
            <person name="Morin E."/>
            <person name="Lipzen A."/>
            <person name="Grigoriev I.V."/>
            <person name="Henrissat B."/>
            <person name="Martin F.M."/>
            <person name="Bonfante P."/>
        </authorList>
    </citation>
    <scope>NUCLEOTIDE SEQUENCE [LARGE SCALE GENOMIC DNA]</scope>
    <source>
        <strain evidence="1 2">BEG34</strain>
    </source>
</reference>
<accession>A0A8H3ZZA0</accession>
<gene>
    <name evidence="1" type="ORF">F8M41_012929</name>
</gene>
<protein>
    <submittedName>
        <fullName evidence="1">Uncharacterized protein</fullName>
    </submittedName>
</protein>
<organism evidence="1 2">
    <name type="scientific">Gigaspora margarita</name>
    <dbReference type="NCBI Taxonomy" id="4874"/>
    <lineage>
        <taxon>Eukaryota</taxon>
        <taxon>Fungi</taxon>
        <taxon>Fungi incertae sedis</taxon>
        <taxon>Mucoromycota</taxon>
        <taxon>Glomeromycotina</taxon>
        <taxon>Glomeromycetes</taxon>
        <taxon>Diversisporales</taxon>
        <taxon>Gigasporaceae</taxon>
        <taxon>Gigaspora</taxon>
    </lineage>
</organism>
<dbReference type="EMBL" id="WTPW01002626">
    <property type="protein sequence ID" value="KAF0373956.1"/>
    <property type="molecule type" value="Genomic_DNA"/>
</dbReference>
<evidence type="ECO:0000313" key="1">
    <source>
        <dbReference type="EMBL" id="KAF0373956.1"/>
    </source>
</evidence>
<comment type="caution">
    <text evidence="1">The sequence shown here is derived from an EMBL/GenBank/DDBJ whole genome shotgun (WGS) entry which is preliminary data.</text>
</comment>
<evidence type="ECO:0000313" key="2">
    <source>
        <dbReference type="Proteomes" id="UP000439903"/>
    </source>
</evidence>
<name>A0A8H3ZZA0_GIGMA</name>